<name>A0A5S9M255_BACIA</name>
<reference evidence="1 2" key="1">
    <citation type="submission" date="2019-12" db="EMBL/GenBank/DDBJ databases">
        <title>Full genome sequence of a Bacillus safensis strain isolated from commercially available natto in Indonesia.</title>
        <authorList>
            <person name="Yoshida M."/>
            <person name="Uomi M."/>
            <person name="Waturangi D."/>
            <person name="Ekaputri J.J."/>
            <person name="Setiamarga D.H.E."/>
        </authorList>
    </citation>
    <scope>NUCLEOTIDE SEQUENCE [LARGE SCALE GENOMIC DNA]</scope>
    <source>
        <strain evidence="1 2">IDN1</strain>
    </source>
</reference>
<protein>
    <submittedName>
        <fullName evidence="1">Uncharacterized protein</fullName>
    </submittedName>
</protein>
<evidence type="ECO:0000313" key="2">
    <source>
        <dbReference type="Proteomes" id="UP000464658"/>
    </source>
</evidence>
<dbReference type="EMBL" id="AP021906">
    <property type="protein sequence ID" value="BBP87677.1"/>
    <property type="molecule type" value="Genomic_DNA"/>
</dbReference>
<organism evidence="1 2">
    <name type="scientific">Bacillus safensis</name>
    <dbReference type="NCBI Taxonomy" id="561879"/>
    <lineage>
        <taxon>Bacteria</taxon>
        <taxon>Bacillati</taxon>
        <taxon>Bacillota</taxon>
        <taxon>Bacilli</taxon>
        <taxon>Bacillales</taxon>
        <taxon>Bacillaceae</taxon>
        <taxon>Bacillus</taxon>
    </lineage>
</organism>
<dbReference type="Proteomes" id="UP000464658">
    <property type="component" value="Chromosome"/>
</dbReference>
<gene>
    <name evidence="1" type="ORF">BsIDN1_12950</name>
</gene>
<dbReference type="AlphaFoldDB" id="A0A5S9M255"/>
<proteinExistence type="predicted"/>
<accession>A0A5S9M255</accession>
<sequence>MLRQCGILEKWFNTPSKKDIVINLLVSMSPNFEADDITFIEKYSFNSQEDDNKFSKCFFCAI</sequence>
<evidence type="ECO:0000313" key="1">
    <source>
        <dbReference type="EMBL" id="BBP87677.1"/>
    </source>
</evidence>